<dbReference type="Proteomes" id="UP000248066">
    <property type="component" value="Unassembled WGS sequence"/>
</dbReference>
<protein>
    <recommendedName>
        <fullName evidence="1">NERD domain-containing protein</fullName>
    </recommendedName>
</protein>
<evidence type="ECO:0000313" key="3">
    <source>
        <dbReference type="Proteomes" id="UP000248066"/>
    </source>
</evidence>
<comment type="caution">
    <text evidence="2">The sequence shown here is derived from an EMBL/GenBank/DDBJ whole genome shotgun (WGS) entry which is preliminary data.</text>
</comment>
<organism evidence="2 3">
    <name type="scientific">Alteribacter lacisalsi</name>
    <dbReference type="NCBI Taxonomy" id="2045244"/>
    <lineage>
        <taxon>Bacteria</taxon>
        <taxon>Bacillati</taxon>
        <taxon>Bacillota</taxon>
        <taxon>Bacilli</taxon>
        <taxon>Bacillales</taxon>
        <taxon>Bacillaceae</taxon>
        <taxon>Alteribacter</taxon>
    </lineage>
</organism>
<reference evidence="2 3" key="1">
    <citation type="submission" date="2017-10" db="EMBL/GenBank/DDBJ databases">
        <title>Bacillus sp. nov., a halophilic bacterium isolated from a Yangshapao Lake.</title>
        <authorList>
            <person name="Wang H."/>
        </authorList>
    </citation>
    <scope>NUCLEOTIDE SEQUENCE [LARGE SCALE GENOMIC DNA]</scope>
    <source>
        <strain evidence="2 3">YSP-3</strain>
    </source>
</reference>
<dbReference type="AlphaFoldDB" id="A0A2W0H5S2"/>
<accession>A0A2W0H5S2</accession>
<feature type="domain" description="NERD" evidence="1">
    <location>
        <begin position="43"/>
        <end position="154"/>
    </location>
</feature>
<sequence length="314" mass="36594">MRWCCFVILKNRTKPVELIILQSLRVRSRLDPADALRLENLDKGYAGEVQFDNRLSAAGWNGLLINDLLLDYRGTLFQIDSLLLQPDAVYLFDVKNYFGDFFLEDGKWISEYKEKEVKNPLLQLKRTDFAFRSLLKDLGFSPLIRSNLVFINPEFHLFQAPRDLPAIFHSQLNRFLSRIGRKSAAPPSYRDDALAQKLLSLHVEDNPYARIPRYEEQDLRKGIYCPGCFRFYSAQHQKRNVVCSTCGYRESNTEAVLRTIEEFHVLFPDKRIQTQRVVEWCGILDQRTVRRILGKHFVRQGKANASIYVNSDPI</sequence>
<dbReference type="Pfam" id="PF08378">
    <property type="entry name" value="NERD"/>
    <property type="match status" value="1"/>
</dbReference>
<dbReference type="InterPro" id="IPR011528">
    <property type="entry name" value="NERD"/>
</dbReference>
<keyword evidence="3" id="KW-1185">Reference proteome</keyword>
<name>A0A2W0H5S2_9BACI</name>
<gene>
    <name evidence="2" type="ORF">CR205_18490</name>
</gene>
<proteinExistence type="predicted"/>
<evidence type="ECO:0000313" key="2">
    <source>
        <dbReference type="EMBL" id="PYZ95520.1"/>
    </source>
</evidence>
<evidence type="ECO:0000259" key="1">
    <source>
        <dbReference type="PROSITE" id="PS50965"/>
    </source>
</evidence>
<dbReference type="EMBL" id="PDOF01000004">
    <property type="protein sequence ID" value="PYZ95520.1"/>
    <property type="molecule type" value="Genomic_DNA"/>
</dbReference>
<dbReference type="PROSITE" id="PS50965">
    <property type="entry name" value="NERD"/>
    <property type="match status" value="1"/>
</dbReference>